<protein>
    <submittedName>
        <fullName evidence="1">Ferritin-like domain-containing protein</fullName>
    </submittedName>
</protein>
<name>A0ABS3QC76_9BACT</name>
<dbReference type="SUPFAM" id="SSF47240">
    <property type="entry name" value="Ferritin-like"/>
    <property type="match status" value="1"/>
</dbReference>
<dbReference type="RefSeq" id="WP_208174191.1">
    <property type="nucleotide sequence ID" value="NZ_JAGETZ010000002.1"/>
</dbReference>
<organism evidence="1 2">
    <name type="scientific">Hymenobacter negativus</name>
    <dbReference type="NCBI Taxonomy" id="2795026"/>
    <lineage>
        <taxon>Bacteria</taxon>
        <taxon>Pseudomonadati</taxon>
        <taxon>Bacteroidota</taxon>
        <taxon>Cytophagia</taxon>
        <taxon>Cytophagales</taxon>
        <taxon>Hymenobacteraceae</taxon>
        <taxon>Hymenobacter</taxon>
    </lineage>
</organism>
<dbReference type="InterPro" id="IPR009078">
    <property type="entry name" value="Ferritin-like_SF"/>
</dbReference>
<dbReference type="Proteomes" id="UP000664369">
    <property type="component" value="Unassembled WGS sequence"/>
</dbReference>
<dbReference type="EMBL" id="JAGETZ010000002">
    <property type="protein sequence ID" value="MBO2008573.1"/>
    <property type="molecule type" value="Genomic_DNA"/>
</dbReference>
<evidence type="ECO:0000313" key="2">
    <source>
        <dbReference type="Proteomes" id="UP000664369"/>
    </source>
</evidence>
<comment type="caution">
    <text evidence="1">The sequence shown here is derived from an EMBL/GenBank/DDBJ whole genome shotgun (WGS) entry which is preliminary data.</text>
</comment>
<gene>
    <name evidence="1" type="ORF">J4E00_05885</name>
</gene>
<keyword evidence="2" id="KW-1185">Reference proteome</keyword>
<evidence type="ECO:0000313" key="1">
    <source>
        <dbReference type="EMBL" id="MBO2008573.1"/>
    </source>
</evidence>
<dbReference type="Pfam" id="PF13668">
    <property type="entry name" value="Ferritin_2"/>
    <property type="match status" value="1"/>
</dbReference>
<proteinExistence type="predicted"/>
<accession>A0ABS3QC76</accession>
<reference evidence="1 2" key="1">
    <citation type="submission" date="2021-03" db="EMBL/GenBank/DDBJ databases">
        <authorList>
            <person name="Kim M.K."/>
        </authorList>
    </citation>
    <scope>NUCLEOTIDE SEQUENCE [LARGE SCALE GENOMIC DNA]</scope>
    <source>
        <strain evidence="1 2">BT442</strain>
    </source>
</reference>
<sequence length="254" mass="26452">MHNQSNSPVAPTAAAGGLLTTVARRSFLRYTGASLAVGGLLLTGCSDDDDDIVDPTANFTDVGSDDFGILNYAYALEQLEAAFYAQVVAGGAGTFFAGATAAEKAILTDIRDHEAIHAAFFKAALGAKALPARVPDFSSIDFNVRTAPNAAKIGVLDAAKAFEDLGVAAYNGAGRFVQDANNLALAGKIVSVEARHAAAIRELLSPNTFVFSDVVDIDPNSGTGMERSKRPPQVLEIANKYLAEGSKLRAPSFA</sequence>